<keyword evidence="2" id="KW-0812">Transmembrane</keyword>
<dbReference type="GO" id="GO:0016020">
    <property type="term" value="C:membrane"/>
    <property type="evidence" value="ECO:0007669"/>
    <property type="project" value="UniProtKB-SubCell"/>
</dbReference>
<comment type="caution">
    <text evidence="7">The sequence shown here is derived from an EMBL/GenBank/DDBJ whole genome shotgun (WGS) entry which is preliminary data.</text>
</comment>
<name>A0A255Z8A2_9PROT</name>
<keyword evidence="5" id="KW-0732">Signal</keyword>
<dbReference type="OrthoDB" id="1685233at2"/>
<evidence type="ECO:0000256" key="1">
    <source>
        <dbReference type="ARBA" id="ARBA00004167"/>
    </source>
</evidence>
<proteinExistence type="predicted"/>
<dbReference type="AlphaFoldDB" id="A0A255Z8A2"/>
<dbReference type="InterPro" id="IPR006260">
    <property type="entry name" value="TonB/TolA_C"/>
</dbReference>
<dbReference type="SUPFAM" id="SSF48452">
    <property type="entry name" value="TPR-like"/>
    <property type="match status" value="1"/>
</dbReference>
<dbReference type="InterPro" id="IPR037682">
    <property type="entry name" value="TonB_C"/>
</dbReference>
<feature type="signal peptide" evidence="5">
    <location>
        <begin position="1"/>
        <end position="28"/>
    </location>
</feature>
<dbReference type="GO" id="GO:0055085">
    <property type="term" value="P:transmembrane transport"/>
    <property type="evidence" value="ECO:0007669"/>
    <property type="project" value="InterPro"/>
</dbReference>
<dbReference type="SUPFAM" id="SSF74653">
    <property type="entry name" value="TolA/TonB C-terminal domain"/>
    <property type="match status" value="1"/>
</dbReference>
<comment type="subcellular location">
    <subcellularLocation>
        <location evidence="1">Membrane</location>
        <topology evidence="1">Single-pass membrane protein</topology>
    </subcellularLocation>
</comment>
<evidence type="ECO:0000256" key="4">
    <source>
        <dbReference type="ARBA" id="ARBA00023136"/>
    </source>
</evidence>
<keyword evidence="4" id="KW-0472">Membrane</keyword>
<protein>
    <recommendedName>
        <fullName evidence="6">TonB C-terminal domain-containing protein</fullName>
    </recommendedName>
</protein>
<evidence type="ECO:0000259" key="6">
    <source>
        <dbReference type="Pfam" id="PF03544"/>
    </source>
</evidence>
<evidence type="ECO:0000256" key="3">
    <source>
        <dbReference type="ARBA" id="ARBA00022989"/>
    </source>
</evidence>
<keyword evidence="8" id="KW-1185">Reference proteome</keyword>
<dbReference type="Gene3D" id="3.30.2420.10">
    <property type="entry name" value="TonB"/>
    <property type="match status" value="1"/>
</dbReference>
<gene>
    <name evidence="7" type="ORF">CHU95_00595</name>
</gene>
<dbReference type="NCBIfam" id="TIGR01352">
    <property type="entry name" value="tonB_Cterm"/>
    <property type="match status" value="1"/>
</dbReference>
<evidence type="ECO:0000313" key="7">
    <source>
        <dbReference type="EMBL" id="OYQ37698.1"/>
    </source>
</evidence>
<dbReference type="Gene3D" id="1.25.40.10">
    <property type="entry name" value="Tetratricopeptide repeat domain"/>
    <property type="match status" value="1"/>
</dbReference>
<reference evidence="7 8" key="1">
    <citation type="submission" date="2017-07" db="EMBL/GenBank/DDBJ databases">
        <title>Niveispirillum cyanobacteriorum sp. nov., isolated from cyanobacterial aggregates in a eutrophic lake.</title>
        <authorList>
            <person name="Cai H."/>
        </authorList>
    </citation>
    <scope>NUCLEOTIDE SEQUENCE [LARGE SCALE GENOMIC DNA]</scope>
    <source>
        <strain evidence="8">TH1-14</strain>
    </source>
</reference>
<accession>A0A255Z8A2</accession>
<sequence>MMCLQGFPMRVASLVVCFLLLSALPVSAMTWQEANKASVAKMKDGNLQEAFDLAWQAAELYEQSPTYKPASHERLLLNAIDIFLQTGNTKAAPSTIRKAIIALKRHVGPEDGTLIAVHEQLAQALINAGDFEASRDAQDQVISLYAKNFGTDSVGHVNALLTQARQLKGTVDVVEIRKYLDRASQVAEAVPANHIIRLMVDYEQALLTMESGRKDSAEPMFISVAERGAGQDDPAVKAVLRPTYGMLAYIAFKRGDSATEDKWVEATRILPVPSGEVKPLFREVPDMPGDRMSVSGEATVEFLVSTADGRVKETKVLKKSGNPQFATATEKAILTWRYQPTAAVGDPGTLVKQVQSFQYQYENEEAEIGSRFKRRH</sequence>
<dbReference type="InterPro" id="IPR011990">
    <property type="entry name" value="TPR-like_helical_dom_sf"/>
</dbReference>
<dbReference type="EMBL" id="NOXU01000011">
    <property type="protein sequence ID" value="OYQ37698.1"/>
    <property type="molecule type" value="Genomic_DNA"/>
</dbReference>
<evidence type="ECO:0000256" key="5">
    <source>
        <dbReference type="SAM" id="SignalP"/>
    </source>
</evidence>
<evidence type="ECO:0000256" key="2">
    <source>
        <dbReference type="ARBA" id="ARBA00022692"/>
    </source>
</evidence>
<feature type="chain" id="PRO_5012671439" description="TonB C-terminal domain-containing protein" evidence="5">
    <location>
        <begin position="29"/>
        <end position="376"/>
    </location>
</feature>
<keyword evidence="3" id="KW-1133">Transmembrane helix</keyword>
<feature type="domain" description="TonB C-terminal" evidence="6">
    <location>
        <begin position="291"/>
        <end position="349"/>
    </location>
</feature>
<dbReference type="Pfam" id="PF03544">
    <property type="entry name" value="TonB_C"/>
    <property type="match status" value="1"/>
</dbReference>
<evidence type="ECO:0000313" key="8">
    <source>
        <dbReference type="Proteomes" id="UP000216998"/>
    </source>
</evidence>
<organism evidence="7 8">
    <name type="scientific">Niveispirillum lacus</name>
    <dbReference type="NCBI Taxonomy" id="1981099"/>
    <lineage>
        <taxon>Bacteria</taxon>
        <taxon>Pseudomonadati</taxon>
        <taxon>Pseudomonadota</taxon>
        <taxon>Alphaproteobacteria</taxon>
        <taxon>Rhodospirillales</taxon>
        <taxon>Azospirillaceae</taxon>
        <taxon>Niveispirillum</taxon>
    </lineage>
</organism>
<dbReference type="Proteomes" id="UP000216998">
    <property type="component" value="Unassembled WGS sequence"/>
</dbReference>